<feature type="coiled-coil region" evidence="1">
    <location>
        <begin position="693"/>
        <end position="720"/>
    </location>
</feature>
<feature type="region of interest" description="Disordered" evidence="2">
    <location>
        <begin position="98"/>
        <end position="126"/>
    </location>
</feature>
<evidence type="ECO:0000313" key="3">
    <source>
        <dbReference type="EMBL" id="GAT48915.1"/>
    </source>
</evidence>
<dbReference type="InterPro" id="IPR040521">
    <property type="entry name" value="KDZ"/>
</dbReference>
<reference evidence="3" key="1">
    <citation type="submission" date="2014-09" db="EMBL/GenBank/DDBJ databases">
        <title>Genome sequence of the luminous mushroom Mycena chlorophos for searching fungal bioluminescence genes.</title>
        <authorList>
            <person name="Tanaka Y."/>
            <person name="Kasuga D."/>
            <person name="Oba Y."/>
            <person name="Hase S."/>
            <person name="Sato K."/>
            <person name="Oba Y."/>
            <person name="Sakakibara Y."/>
        </authorList>
    </citation>
    <scope>NUCLEOTIDE SEQUENCE</scope>
</reference>
<name>A0ABQ0LD19_MYCCL</name>
<keyword evidence="1" id="KW-0175">Coiled coil</keyword>
<dbReference type="Pfam" id="PF18758">
    <property type="entry name" value="KDZ"/>
    <property type="match status" value="2"/>
</dbReference>
<feature type="compositionally biased region" description="Acidic residues" evidence="2">
    <location>
        <begin position="900"/>
        <end position="909"/>
    </location>
</feature>
<dbReference type="EMBL" id="DF845040">
    <property type="protein sequence ID" value="GAT48915.1"/>
    <property type="molecule type" value="Genomic_DNA"/>
</dbReference>
<proteinExistence type="predicted"/>
<dbReference type="Proteomes" id="UP000815677">
    <property type="component" value="Unassembled WGS sequence"/>
</dbReference>
<gene>
    <name evidence="3" type="ORF">MCHLO_06283</name>
</gene>
<accession>A0ABQ0LD19</accession>
<sequence length="909" mass="102251">MAGRGLRGAALRKQKARLARSVQDETFGLEELDEPLDTFTAETTRVTQNVLRRRTEATQVPAPSPRKKRPRGSSTSAIDTSKICLEDDLYELEVNEDNDTNLPSAAQPQKKAVRPSRCPTGRKTAATRTSALCSGMRVEGIRATTAAPSALSRVVRRATAAKTVAATASPARPDVNLPQNWLEAPPEDQCLYTQFTATDACFALKRRMVSSELRDPPLGPGLAYMVEPGPYREYLRTTTNQQEMSTCSGLAALEQANTKFSKGYAATGMGMVVCARHEFVFPNALHILGHTFECKNKYNLNFVPGSGQTDAEGIERTWAAAGRMAPSTKQMGPGARSDLLDSYWAFWNWWKMLGLRMSYFSLPQALIDWVAIAAALRRRRRLDNAVEERDRQMDEFEVFLVAQADSVPEWRQMVLDHEEDGSNKYPYATEVKGIPNAGWFRAHAYLWAGISEAQTRLMLREQEAKDAAAGRAASHRHEVGPTAFIEFGLSLEELQRRIRTQAAIKKSQSTAEKISLAGLRKRFNTDEKQFRTLQAAYTPDALVRLQDLHLPQDVVAEKVPLLLPSALVKSWRGASDENEGEKDLDQTQLQLLSVERQLRRGQCSTALGQLRNHLHLKWRLLLFKKNHIRHQAMNTRLRTTIAKNEGHILFHSDKYQVNWLALLEIEGGVVDAVGLRRLKKGDIRCMQDAETFSRKEELKQKQLEQRMQRIERARQEGELIEAVEMEVDAEDGEEEDEFFRDPSNKAVMSWIWQGLDVSSNAEGAEALRIQWCKAFASLRRWDEEVRIGQEETRRLSVSLEHSASTWLKCAESVPVGAVPTAEAEGMMAYCLKSAAMYKLLLARAQRVAKEAKVARGWRRRREVVVDDPLGLGQLSSEVDLEADPETDTDEEELLERGDVDSEDEWGAQA</sequence>
<feature type="compositionally biased region" description="Polar residues" evidence="2">
    <location>
        <begin position="40"/>
        <end position="50"/>
    </location>
</feature>
<evidence type="ECO:0000313" key="4">
    <source>
        <dbReference type="Proteomes" id="UP000815677"/>
    </source>
</evidence>
<evidence type="ECO:0000256" key="2">
    <source>
        <dbReference type="SAM" id="MobiDB-lite"/>
    </source>
</evidence>
<organism evidence="3 4">
    <name type="scientific">Mycena chlorophos</name>
    <name type="common">Agaric fungus</name>
    <name type="synonym">Agaricus chlorophos</name>
    <dbReference type="NCBI Taxonomy" id="658473"/>
    <lineage>
        <taxon>Eukaryota</taxon>
        <taxon>Fungi</taxon>
        <taxon>Dikarya</taxon>
        <taxon>Basidiomycota</taxon>
        <taxon>Agaricomycotina</taxon>
        <taxon>Agaricomycetes</taxon>
        <taxon>Agaricomycetidae</taxon>
        <taxon>Agaricales</taxon>
        <taxon>Marasmiineae</taxon>
        <taxon>Mycenaceae</taxon>
        <taxon>Mycena</taxon>
    </lineage>
</organism>
<protein>
    <recommendedName>
        <fullName evidence="5">CxC2-like cysteine cluster KDZ transposase-associated domain-containing protein</fullName>
    </recommendedName>
</protein>
<evidence type="ECO:0008006" key="5">
    <source>
        <dbReference type="Google" id="ProtNLM"/>
    </source>
</evidence>
<feature type="region of interest" description="Disordered" evidence="2">
    <location>
        <begin position="874"/>
        <end position="909"/>
    </location>
</feature>
<evidence type="ECO:0000256" key="1">
    <source>
        <dbReference type="SAM" id="Coils"/>
    </source>
</evidence>
<keyword evidence="4" id="KW-1185">Reference proteome</keyword>
<feature type="region of interest" description="Disordered" evidence="2">
    <location>
        <begin position="38"/>
        <end position="80"/>
    </location>
</feature>
<feature type="compositionally biased region" description="Acidic residues" evidence="2">
    <location>
        <begin position="878"/>
        <end position="893"/>
    </location>
</feature>